<dbReference type="Proteomes" id="UP000006671">
    <property type="component" value="Unassembled WGS sequence"/>
</dbReference>
<evidence type="ECO:0000313" key="2">
    <source>
        <dbReference type="EMBL" id="EFC44618.1"/>
    </source>
</evidence>
<evidence type="ECO:0000259" key="1">
    <source>
        <dbReference type="Pfam" id="PF23265"/>
    </source>
</evidence>
<reference evidence="2 3" key="1">
    <citation type="journal article" date="2010" name="Cell">
        <title>The genome of Naegleria gruberi illuminates early eukaryotic versatility.</title>
        <authorList>
            <person name="Fritz-Laylin L.K."/>
            <person name="Prochnik S.E."/>
            <person name="Ginger M.L."/>
            <person name="Dacks J.B."/>
            <person name="Carpenter M.L."/>
            <person name="Field M.C."/>
            <person name="Kuo A."/>
            <person name="Paredez A."/>
            <person name="Chapman J."/>
            <person name="Pham J."/>
            <person name="Shu S."/>
            <person name="Neupane R."/>
            <person name="Cipriano M."/>
            <person name="Mancuso J."/>
            <person name="Tu H."/>
            <person name="Salamov A."/>
            <person name="Lindquist E."/>
            <person name="Shapiro H."/>
            <person name="Lucas S."/>
            <person name="Grigoriev I.V."/>
            <person name="Cande W.Z."/>
            <person name="Fulton C."/>
            <person name="Rokhsar D.S."/>
            <person name="Dawson S.C."/>
        </authorList>
    </citation>
    <scope>NUCLEOTIDE SEQUENCE [LARGE SCALE GENOMIC DNA]</scope>
    <source>
        <strain evidence="2 3">NEG-M</strain>
    </source>
</reference>
<dbReference type="KEGG" id="ngr:NAEGRDRAFT_67495"/>
<dbReference type="GeneID" id="8848716"/>
<dbReference type="RefSeq" id="XP_002677362.1">
    <property type="nucleotide sequence ID" value="XM_002677316.1"/>
</dbReference>
<protein>
    <submittedName>
        <fullName evidence="2">Predicted protein</fullName>
    </submittedName>
</protein>
<evidence type="ECO:0000313" key="3">
    <source>
        <dbReference type="Proteomes" id="UP000006671"/>
    </source>
</evidence>
<dbReference type="InParanoid" id="D2VF44"/>
<proteinExistence type="predicted"/>
<dbReference type="VEuPathDB" id="AmoebaDB:NAEGRDRAFT_67495"/>
<keyword evidence="3" id="KW-1185">Reference proteome</keyword>
<dbReference type="AlphaFoldDB" id="D2VF44"/>
<accession>D2VF44</accession>
<name>D2VF44_NAEGR</name>
<dbReference type="InterPro" id="IPR056564">
    <property type="entry name" value="Ig-like_KY"/>
</dbReference>
<dbReference type="Pfam" id="PF23265">
    <property type="entry name" value="Ig-like_KY"/>
    <property type="match status" value="1"/>
</dbReference>
<sequence length="213" mass="24256">MEKRAQIILSGFKWGLRTVSHPDAYLILKDSNVVEITLHIEKTGLQFYSQLLDNATMAETKGVTEIIQHGNTVKLTVCVPEKEKDYKVYIFARESADQKFEYMLGYGFNVDANATMQEVSFPTYYPDMANYGAELISPKHVKMHVGQTYNFRIKFPFEDLMSVLILPDKKFKSLGCGEYELDFTPTAAGKVLMYACKKTETQAKGLLQMVVFE</sequence>
<dbReference type="EMBL" id="GG738867">
    <property type="protein sequence ID" value="EFC44618.1"/>
    <property type="molecule type" value="Genomic_DNA"/>
</dbReference>
<organism evidence="3">
    <name type="scientific">Naegleria gruberi</name>
    <name type="common">Amoeba</name>
    <dbReference type="NCBI Taxonomy" id="5762"/>
    <lineage>
        <taxon>Eukaryota</taxon>
        <taxon>Discoba</taxon>
        <taxon>Heterolobosea</taxon>
        <taxon>Tetramitia</taxon>
        <taxon>Eutetramitia</taxon>
        <taxon>Vahlkampfiidae</taxon>
        <taxon>Naegleria</taxon>
    </lineage>
</organism>
<feature type="domain" description="KY-like immunoglobulin-like" evidence="1">
    <location>
        <begin position="12"/>
        <end position="121"/>
    </location>
</feature>
<gene>
    <name evidence="2" type="ORF">NAEGRDRAFT_67495</name>
</gene>